<evidence type="ECO:0000256" key="2">
    <source>
        <dbReference type="ARBA" id="ARBA00001946"/>
    </source>
</evidence>
<evidence type="ECO:0000256" key="1">
    <source>
        <dbReference type="ARBA" id="ARBA00000847"/>
    </source>
</evidence>
<dbReference type="PROSITE" id="PS51462">
    <property type="entry name" value="NUDIX"/>
    <property type="match status" value="1"/>
</dbReference>
<dbReference type="PANTHER" id="PTHR11839">
    <property type="entry name" value="UDP/ADP-SUGAR PYROPHOSPHATASE"/>
    <property type="match status" value="1"/>
</dbReference>
<dbReference type="GO" id="GO:0006753">
    <property type="term" value="P:nucleoside phosphate metabolic process"/>
    <property type="evidence" value="ECO:0007669"/>
    <property type="project" value="TreeGrafter"/>
</dbReference>
<dbReference type="InterPro" id="IPR000086">
    <property type="entry name" value="NUDIX_hydrolase_dom"/>
</dbReference>
<keyword evidence="13" id="KW-1185">Reference proteome</keyword>
<feature type="short sequence motif" description="Nudix box" evidence="10">
    <location>
        <begin position="83"/>
        <end position="105"/>
    </location>
</feature>
<evidence type="ECO:0000256" key="10">
    <source>
        <dbReference type="PIRSR" id="PIRSR604385-3"/>
    </source>
</evidence>
<dbReference type="PROSITE" id="PS00893">
    <property type="entry name" value="NUDIX_BOX"/>
    <property type="match status" value="1"/>
</dbReference>
<dbReference type="InterPro" id="IPR004385">
    <property type="entry name" value="NDP_pyrophosphatase"/>
</dbReference>
<feature type="binding site" evidence="9">
    <location>
        <position position="151"/>
    </location>
    <ligand>
        <name>Mg(2+)</name>
        <dbReference type="ChEBI" id="CHEBI:18420"/>
        <label>2</label>
    </ligand>
</feature>
<dbReference type="InterPro" id="IPR020084">
    <property type="entry name" value="NUDIX_hydrolase_CS"/>
</dbReference>
<name>A0A4Q7P0N6_9FLAO</name>
<evidence type="ECO:0000256" key="9">
    <source>
        <dbReference type="PIRSR" id="PIRSR604385-2"/>
    </source>
</evidence>
<dbReference type="NCBIfam" id="TIGR00052">
    <property type="entry name" value="nudix-type nucleoside diphosphatase, YffH/AdpP family"/>
    <property type="match status" value="1"/>
</dbReference>
<dbReference type="RefSeq" id="WP_130286497.1">
    <property type="nucleotide sequence ID" value="NZ_SGXE01000002.1"/>
</dbReference>
<organism evidence="12 13">
    <name type="scientific">Aquimarina brevivitae</name>
    <dbReference type="NCBI Taxonomy" id="323412"/>
    <lineage>
        <taxon>Bacteria</taxon>
        <taxon>Pseudomonadati</taxon>
        <taxon>Bacteroidota</taxon>
        <taxon>Flavobacteriia</taxon>
        <taxon>Flavobacteriales</taxon>
        <taxon>Flavobacteriaceae</taxon>
        <taxon>Aquimarina</taxon>
    </lineage>
</organism>
<evidence type="ECO:0000256" key="5">
    <source>
        <dbReference type="ARBA" id="ARBA00016377"/>
    </source>
</evidence>
<evidence type="ECO:0000256" key="4">
    <source>
        <dbReference type="ARBA" id="ARBA00011738"/>
    </source>
</evidence>
<evidence type="ECO:0000256" key="3">
    <source>
        <dbReference type="ARBA" id="ARBA00007275"/>
    </source>
</evidence>
<evidence type="ECO:0000259" key="11">
    <source>
        <dbReference type="PROSITE" id="PS51462"/>
    </source>
</evidence>
<comment type="cofactor">
    <cofactor evidence="2 9">
        <name>Mg(2+)</name>
        <dbReference type="ChEBI" id="CHEBI:18420"/>
    </cofactor>
</comment>
<evidence type="ECO:0000256" key="7">
    <source>
        <dbReference type="ARBA" id="ARBA00032162"/>
    </source>
</evidence>
<accession>A0A4Q7P0N6</accession>
<dbReference type="Proteomes" id="UP000292262">
    <property type="component" value="Unassembled WGS sequence"/>
</dbReference>
<feature type="domain" description="Nudix hydrolase" evidence="11">
    <location>
        <begin position="42"/>
        <end position="180"/>
    </location>
</feature>
<evidence type="ECO:0000256" key="8">
    <source>
        <dbReference type="ARBA" id="ARBA00032272"/>
    </source>
</evidence>
<dbReference type="GO" id="GO:0019693">
    <property type="term" value="P:ribose phosphate metabolic process"/>
    <property type="evidence" value="ECO:0007669"/>
    <property type="project" value="TreeGrafter"/>
</dbReference>
<dbReference type="EMBL" id="SGXE01000002">
    <property type="protein sequence ID" value="RZS93363.1"/>
    <property type="molecule type" value="Genomic_DNA"/>
</dbReference>
<dbReference type="CDD" id="cd24157">
    <property type="entry name" value="NUDIX_GDPMK"/>
    <property type="match status" value="1"/>
</dbReference>
<dbReference type="PANTHER" id="PTHR11839:SF18">
    <property type="entry name" value="NUDIX HYDROLASE DOMAIN-CONTAINING PROTEIN"/>
    <property type="match status" value="1"/>
</dbReference>
<dbReference type="SUPFAM" id="SSF55811">
    <property type="entry name" value="Nudix"/>
    <property type="match status" value="1"/>
</dbReference>
<dbReference type="GO" id="GO:0046872">
    <property type="term" value="F:metal ion binding"/>
    <property type="evidence" value="ECO:0007669"/>
    <property type="project" value="UniProtKB-KW"/>
</dbReference>
<dbReference type="Gene3D" id="3.90.79.10">
    <property type="entry name" value="Nucleoside Triphosphate Pyrophosphohydrolase"/>
    <property type="match status" value="1"/>
</dbReference>
<dbReference type="Pfam" id="PF00293">
    <property type="entry name" value="NUDIX"/>
    <property type="match status" value="1"/>
</dbReference>
<comment type="similarity">
    <text evidence="3">Belongs to the Nudix hydrolase family. NudK subfamily.</text>
</comment>
<comment type="catalytic activity">
    <reaction evidence="1">
        <text>GDP-alpha-D-mannose + H2O = alpha-D-mannose 1-phosphate + GMP + 2 H(+)</text>
        <dbReference type="Rhea" id="RHEA:27978"/>
        <dbReference type="ChEBI" id="CHEBI:15377"/>
        <dbReference type="ChEBI" id="CHEBI:15378"/>
        <dbReference type="ChEBI" id="CHEBI:57527"/>
        <dbReference type="ChEBI" id="CHEBI:58115"/>
        <dbReference type="ChEBI" id="CHEBI:58409"/>
    </reaction>
</comment>
<feature type="binding site" evidence="9">
    <location>
        <position position="82"/>
    </location>
    <ligand>
        <name>Mg(2+)</name>
        <dbReference type="ChEBI" id="CHEBI:18420"/>
        <label>1</label>
    </ligand>
</feature>
<dbReference type="AlphaFoldDB" id="A0A4Q7P0N6"/>
<dbReference type="InterPro" id="IPR015797">
    <property type="entry name" value="NUDIX_hydrolase-like_dom_sf"/>
</dbReference>
<keyword evidence="9" id="KW-0479">Metal-binding</keyword>
<protein>
    <recommendedName>
        <fullName evidence="5">GDP-mannose pyrophosphatase</fullName>
    </recommendedName>
    <alternativeName>
        <fullName evidence="7">GDP-mannose hydrolase</fullName>
    </alternativeName>
    <alternativeName>
        <fullName evidence="8">GDPMK</fullName>
    </alternativeName>
</protein>
<comment type="caution">
    <text evidence="12">The sequence shown here is derived from an EMBL/GenBank/DDBJ whole genome shotgun (WGS) entry which is preliminary data.</text>
</comment>
<evidence type="ECO:0000313" key="13">
    <source>
        <dbReference type="Proteomes" id="UP000292262"/>
    </source>
</evidence>
<feature type="binding site" evidence="9">
    <location>
        <position position="98"/>
    </location>
    <ligand>
        <name>Mg(2+)</name>
        <dbReference type="ChEBI" id="CHEBI:18420"/>
        <label>1</label>
    </ligand>
</feature>
<evidence type="ECO:0000313" key="12">
    <source>
        <dbReference type="EMBL" id="RZS93363.1"/>
    </source>
</evidence>
<keyword evidence="6" id="KW-0378">Hydrolase</keyword>
<sequence>MKYTIHHEEVVYNGFLQIKKAQITHDRFHHQEPISYDREVLDKGDCIAVLLFEKDTNCIILIKQFRYPTVKHTTGWFVELPAGAIEDNEDPKNAAYREVEEETGYTVAELEHIQTFYATPGSSTERMFLFYGEVTTSDKEAAGGGASYEDEDIEIVKLPVAEIPHLLQSHTLPDAKTIIALQWFLMQNKLKF</sequence>
<evidence type="ECO:0000256" key="6">
    <source>
        <dbReference type="ARBA" id="ARBA00022801"/>
    </source>
</evidence>
<dbReference type="GO" id="GO:0005829">
    <property type="term" value="C:cytosol"/>
    <property type="evidence" value="ECO:0007669"/>
    <property type="project" value="TreeGrafter"/>
</dbReference>
<proteinExistence type="inferred from homology"/>
<gene>
    <name evidence="12" type="ORF">EV197_1941</name>
</gene>
<dbReference type="GO" id="GO:0019144">
    <property type="term" value="F:ADP-sugar diphosphatase activity"/>
    <property type="evidence" value="ECO:0007669"/>
    <property type="project" value="TreeGrafter"/>
</dbReference>
<feature type="binding site" evidence="9">
    <location>
        <position position="102"/>
    </location>
    <ligand>
        <name>Mg(2+)</name>
        <dbReference type="ChEBI" id="CHEBI:18420"/>
        <label>1</label>
    </ligand>
</feature>
<dbReference type="OrthoDB" id="1523642at2"/>
<keyword evidence="9" id="KW-0460">Magnesium</keyword>
<reference evidence="12 13" key="1">
    <citation type="submission" date="2019-02" db="EMBL/GenBank/DDBJ databases">
        <title>Genomic Encyclopedia of Type Strains, Phase IV (KMG-IV): sequencing the most valuable type-strain genomes for metagenomic binning, comparative biology and taxonomic classification.</title>
        <authorList>
            <person name="Goeker M."/>
        </authorList>
    </citation>
    <scope>NUCLEOTIDE SEQUENCE [LARGE SCALE GENOMIC DNA]</scope>
    <source>
        <strain evidence="12 13">DSM 17196</strain>
    </source>
</reference>
<comment type="subunit">
    <text evidence="4">Homodimer.</text>
</comment>